<dbReference type="InterPro" id="IPR008979">
    <property type="entry name" value="Galactose-bd-like_sf"/>
</dbReference>
<comment type="caution">
    <text evidence="7">The sequence shown here is derived from an EMBL/GenBank/DDBJ whole genome shotgun (WGS) entry which is preliminary data.</text>
</comment>
<dbReference type="PROSITE" id="PS51829">
    <property type="entry name" value="P_HOMO_B"/>
    <property type="match status" value="2"/>
</dbReference>
<feature type="chain" id="PRO_5020181921" evidence="5">
    <location>
        <begin position="31"/>
        <end position="444"/>
    </location>
</feature>
<dbReference type="Pfam" id="PF01483">
    <property type="entry name" value="P_proprotein"/>
    <property type="match status" value="2"/>
</dbReference>
<dbReference type="AlphaFoldDB" id="A0A4R1F0P4"/>
<dbReference type="PANTHER" id="PTHR42884:SF14">
    <property type="entry name" value="NEUROENDOCRINE CONVERTASE 1"/>
    <property type="match status" value="1"/>
</dbReference>
<accession>A0A4R1F0P4</accession>
<organism evidence="7 8">
    <name type="scientific">Cocleimonas flava</name>
    <dbReference type="NCBI Taxonomy" id="634765"/>
    <lineage>
        <taxon>Bacteria</taxon>
        <taxon>Pseudomonadati</taxon>
        <taxon>Pseudomonadota</taxon>
        <taxon>Gammaproteobacteria</taxon>
        <taxon>Thiotrichales</taxon>
        <taxon>Thiotrichaceae</taxon>
        <taxon>Cocleimonas</taxon>
    </lineage>
</organism>
<evidence type="ECO:0000256" key="3">
    <source>
        <dbReference type="ARBA" id="ARBA00022825"/>
    </source>
</evidence>
<keyword evidence="8" id="KW-1185">Reference proteome</keyword>
<evidence type="ECO:0000256" key="4">
    <source>
        <dbReference type="SAM" id="Phobius"/>
    </source>
</evidence>
<reference evidence="7 8" key="1">
    <citation type="submission" date="2019-03" db="EMBL/GenBank/DDBJ databases">
        <title>Genomic Encyclopedia of Type Strains, Phase IV (KMG-IV): sequencing the most valuable type-strain genomes for metagenomic binning, comparative biology and taxonomic classification.</title>
        <authorList>
            <person name="Goeker M."/>
        </authorList>
    </citation>
    <scope>NUCLEOTIDE SEQUENCE [LARGE SCALE GENOMIC DNA]</scope>
    <source>
        <strain evidence="7 8">DSM 24830</strain>
    </source>
</reference>
<dbReference type="InterPro" id="IPR002884">
    <property type="entry name" value="P_dom"/>
</dbReference>
<evidence type="ECO:0000313" key="7">
    <source>
        <dbReference type="EMBL" id="TCJ86820.1"/>
    </source>
</evidence>
<dbReference type="SUPFAM" id="SSF49785">
    <property type="entry name" value="Galactose-binding domain-like"/>
    <property type="match status" value="2"/>
</dbReference>
<proteinExistence type="predicted"/>
<dbReference type="EMBL" id="SMFQ01000003">
    <property type="protein sequence ID" value="TCJ86820.1"/>
    <property type="molecule type" value="Genomic_DNA"/>
</dbReference>
<dbReference type="GO" id="GO:0004252">
    <property type="term" value="F:serine-type endopeptidase activity"/>
    <property type="evidence" value="ECO:0007669"/>
    <property type="project" value="InterPro"/>
</dbReference>
<dbReference type="RefSeq" id="WP_131905151.1">
    <property type="nucleotide sequence ID" value="NZ_BAAAFU010000004.1"/>
</dbReference>
<dbReference type="Proteomes" id="UP000294887">
    <property type="component" value="Unassembled WGS sequence"/>
</dbReference>
<gene>
    <name evidence="7" type="ORF">EV695_1318</name>
</gene>
<evidence type="ECO:0000256" key="5">
    <source>
        <dbReference type="SAM" id="SignalP"/>
    </source>
</evidence>
<keyword evidence="4" id="KW-0472">Membrane</keyword>
<dbReference type="PANTHER" id="PTHR42884">
    <property type="entry name" value="PROPROTEIN CONVERTASE SUBTILISIN/KEXIN-RELATED"/>
    <property type="match status" value="1"/>
</dbReference>
<keyword evidence="5" id="KW-0732">Signal</keyword>
<dbReference type="GO" id="GO:0016020">
    <property type="term" value="C:membrane"/>
    <property type="evidence" value="ECO:0007669"/>
    <property type="project" value="TreeGrafter"/>
</dbReference>
<feature type="transmembrane region" description="Helical" evidence="4">
    <location>
        <begin position="419"/>
        <end position="438"/>
    </location>
</feature>
<evidence type="ECO:0000256" key="2">
    <source>
        <dbReference type="ARBA" id="ARBA00022801"/>
    </source>
</evidence>
<evidence type="ECO:0000259" key="6">
    <source>
        <dbReference type="PROSITE" id="PS51829"/>
    </source>
</evidence>
<dbReference type="OrthoDB" id="5926149at2"/>
<dbReference type="Gene3D" id="2.60.120.260">
    <property type="entry name" value="Galactose-binding domain-like"/>
    <property type="match status" value="2"/>
</dbReference>
<evidence type="ECO:0000313" key="8">
    <source>
        <dbReference type="Proteomes" id="UP000294887"/>
    </source>
</evidence>
<keyword evidence="2" id="KW-0378">Hydrolase</keyword>
<feature type="signal peptide" evidence="5">
    <location>
        <begin position="1"/>
        <end position="30"/>
    </location>
</feature>
<feature type="domain" description="P/Homo B" evidence="6">
    <location>
        <begin position="104"/>
        <end position="265"/>
    </location>
</feature>
<dbReference type="GO" id="GO:0016485">
    <property type="term" value="P:protein processing"/>
    <property type="evidence" value="ECO:0007669"/>
    <property type="project" value="TreeGrafter"/>
</dbReference>
<keyword evidence="4" id="KW-1133">Transmembrane helix</keyword>
<keyword evidence="4" id="KW-0812">Transmembrane</keyword>
<evidence type="ECO:0000256" key="1">
    <source>
        <dbReference type="ARBA" id="ARBA00022670"/>
    </source>
</evidence>
<keyword evidence="1" id="KW-0645">Protease</keyword>
<protein>
    <submittedName>
        <fullName evidence="7">Proprotein convertase P-domain-containing protein</fullName>
    </submittedName>
</protein>
<sequence length="444" mass="46865">MKFSTKFFTKHSSRTLIACLSISLFTPLYAMDKDLIYSELASKADQIDSARANNDQPSLNSLLSDYQALSDSLGGDDPFGNAVNSQAPIINSAAKAPAPLPNSANNSTTVTETPAAAILNNTNTQVTTTVNTTDSYILDVDLNLDITHTFNADLDITLTSPAGTVIVISTDNGSSNDNVFSGTLFDDDAIDTSPANNVTDFTYTHLVTATPLVPEGALAAFIGENPNGTWTLDVFDDAGGDTGTINSWDLTITTLPVAPIVTVIPTVTSSPALAITDNATVMDTLTIASDGYVCKVNLDVNITHTFNADLDIFLTSPTGSRVTVSTDNGSIFSDVFAGTTFSDDATNGPVTDYVFVDTVTATPLVPEGAFGAFIGESPLGDWILEISDDATFDTGTLNSWGLSFETCETIPVPTDIPSLNQIGLIALLSLLLLFGMALQRKRIY</sequence>
<keyword evidence="3" id="KW-0720">Serine protease</keyword>
<name>A0A4R1F0P4_9GAMM</name>
<feature type="domain" description="P/Homo B" evidence="6">
    <location>
        <begin position="266"/>
        <end position="411"/>
    </location>
</feature>